<dbReference type="Gene3D" id="3.40.50.1010">
    <property type="entry name" value="5'-nuclease"/>
    <property type="match status" value="1"/>
</dbReference>
<comment type="caution">
    <text evidence="2">The sequence shown here is derived from an EMBL/GenBank/DDBJ whole genome shotgun (WGS) entry which is preliminary data.</text>
</comment>
<dbReference type="CDD" id="cd18683">
    <property type="entry name" value="PIN_VapC-like"/>
    <property type="match status" value="1"/>
</dbReference>
<evidence type="ECO:0000259" key="1">
    <source>
        <dbReference type="Pfam" id="PF01850"/>
    </source>
</evidence>
<dbReference type="EMBL" id="QFQI01000005">
    <property type="protein sequence ID" value="PZQ60570.1"/>
    <property type="molecule type" value="Genomic_DNA"/>
</dbReference>
<dbReference type="SUPFAM" id="SSF88723">
    <property type="entry name" value="PIN domain-like"/>
    <property type="match status" value="1"/>
</dbReference>
<feature type="domain" description="PIN" evidence="1">
    <location>
        <begin position="29"/>
        <end position="144"/>
    </location>
</feature>
<dbReference type="Pfam" id="PF01850">
    <property type="entry name" value="PIN"/>
    <property type="match status" value="1"/>
</dbReference>
<dbReference type="InterPro" id="IPR002716">
    <property type="entry name" value="PIN_dom"/>
</dbReference>
<accession>A0A2W5RBH8</accession>
<organism evidence="2 3">
    <name type="scientific">Sphingomonas taxi</name>
    <dbReference type="NCBI Taxonomy" id="1549858"/>
    <lineage>
        <taxon>Bacteria</taxon>
        <taxon>Pseudomonadati</taxon>
        <taxon>Pseudomonadota</taxon>
        <taxon>Alphaproteobacteria</taxon>
        <taxon>Sphingomonadales</taxon>
        <taxon>Sphingomonadaceae</taxon>
        <taxon>Sphingomonas</taxon>
    </lineage>
</organism>
<sequence>MGGVGRGHERDDRRPPGEQRFAWRLVRALDTNLVIRLLTADDRAQHATALALLGRPVWLPITVLIEAGSVLQSRYGFDRVTLTALFMALFDYPTINVQADEHVRWALSRYAVAGDLADLLHIAGACAAEADTFATFDPGIARAAGSDTPLRVETLA</sequence>
<protein>
    <submittedName>
        <fullName evidence="2">PIN domain nuclease</fullName>
    </submittedName>
</protein>
<gene>
    <name evidence="2" type="ORF">DI544_08850</name>
</gene>
<dbReference type="Proteomes" id="UP000249229">
    <property type="component" value="Unassembled WGS sequence"/>
</dbReference>
<dbReference type="AlphaFoldDB" id="A0A2W5RBH8"/>
<evidence type="ECO:0000313" key="3">
    <source>
        <dbReference type="Proteomes" id="UP000249229"/>
    </source>
</evidence>
<reference evidence="2 3" key="1">
    <citation type="submission" date="2017-08" db="EMBL/GenBank/DDBJ databases">
        <title>Infants hospitalized years apart are colonized by the same room-sourced microbial strains.</title>
        <authorList>
            <person name="Brooks B."/>
            <person name="Olm M.R."/>
            <person name="Firek B.A."/>
            <person name="Baker R."/>
            <person name="Thomas B.C."/>
            <person name="Morowitz M.J."/>
            <person name="Banfield J.F."/>
        </authorList>
    </citation>
    <scope>NUCLEOTIDE SEQUENCE [LARGE SCALE GENOMIC DNA]</scope>
    <source>
        <strain evidence="2">S2_005_001_R1_22</strain>
    </source>
</reference>
<proteinExistence type="predicted"/>
<evidence type="ECO:0000313" key="2">
    <source>
        <dbReference type="EMBL" id="PZQ60570.1"/>
    </source>
</evidence>
<dbReference type="InterPro" id="IPR029060">
    <property type="entry name" value="PIN-like_dom_sf"/>
</dbReference>
<name>A0A2W5RBH8_9SPHN</name>